<evidence type="ECO:0000256" key="1">
    <source>
        <dbReference type="SAM" id="Phobius"/>
    </source>
</evidence>
<feature type="domain" description="DUF3944" evidence="2">
    <location>
        <begin position="4"/>
        <end position="39"/>
    </location>
</feature>
<dbReference type="Pfam" id="PF13099">
    <property type="entry name" value="DUF3944"/>
    <property type="match status" value="1"/>
</dbReference>
<gene>
    <name evidence="4" type="ORF">B6C91_04260</name>
    <name evidence="3" type="ORF">B6D08_01910</name>
</gene>
<comment type="caution">
    <text evidence="3">The sequence shown here is derived from an EMBL/GenBank/DDBJ whole genome shotgun (WGS) entry which is preliminary data.</text>
</comment>
<organism evidence="3 6">
    <name type="scientific">Gilliamella apicola</name>
    <dbReference type="NCBI Taxonomy" id="1196095"/>
    <lineage>
        <taxon>Bacteria</taxon>
        <taxon>Pseudomonadati</taxon>
        <taxon>Pseudomonadota</taxon>
        <taxon>Gammaproteobacteria</taxon>
        <taxon>Orbales</taxon>
        <taxon>Orbaceae</taxon>
        <taxon>Gilliamella</taxon>
    </lineage>
</organism>
<feature type="transmembrane region" description="Helical" evidence="1">
    <location>
        <begin position="198"/>
        <end position="219"/>
    </location>
</feature>
<evidence type="ECO:0000313" key="6">
    <source>
        <dbReference type="Proteomes" id="UP000194977"/>
    </source>
</evidence>
<feature type="transmembrane region" description="Helical" evidence="1">
    <location>
        <begin position="165"/>
        <end position="186"/>
    </location>
</feature>
<dbReference type="AlphaFoldDB" id="A0A242NKQ3"/>
<evidence type="ECO:0000313" key="5">
    <source>
        <dbReference type="Proteomes" id="UP000194800"/>
    </source>
</evidence>
<dbReference type="InterPro" id="IPR025217">
    <property type="entry name" value="DUF3944"/>
</dbReference>
<protein>
    <recommendedName>
        <fullName evidence="2">DUF3944 domain-containing protein</fullName>
    </recommendedName>
</protein>
<dbReference type="OrthoDB" id="9128717at2"/>
<keyword evidence="1" id="KW-1133">Transmembrane helix</keyword>
<proteinExistence type="predicted"/>
<dbReference type="Proteomes" id="UP000194800">
    <property type="component" value="Unassembled WGS sequence"/>
</dbReference>
<keyword evidence="5" id="KW-1185">Reference proteome</keyword>
<evidence type="ECO:0000313" key="4">
    <source>
        <dbReference type="EMBL" id="OTQ10806.1"/>
    </source>
</evidence>
<accession>A0A242NKQ3</accession>
<evidence type="ECO:0000313" key="3">
    <source>
        <dbReference type="EMBL" id="OTQ01172.1"/>
    </source>
</evidence>
<keyword evidence="1" id="KW-0472">Membrane</keyword>
<sequence length="260" mass="28734">MATYRADSDLEFLAECENQDLGMLFSILTTDPKDGQKRHTQSLIGSKGHKQHGENYRAYWRDIAAELQTYGGNSISNLFRGGKGVTYCEILMDVCSKVKANINKQDSVSRIENALLMKILEKSLTNMKQDELEKLAQELGEENTSVITASKIVVLLQANIASNPYLWSSIITLLLQRLGFNIGQLVLTTTGTFVAPRILPFISVLAGPIGFTLSGLWLASDIAGPAYRVTVPACLYVAALRQKYNSINANFQLAFKSNYI</sequence>
<dbReference type="Proteomes" id="UP000194977">
    <property type="component" value="Unassembled WGS sequence"/>
</dbReference>
<dbReference type="EMBL" id="NARP01000004">
    <property type="protein sequence ID" value="OTQ01172.1"/>
    <property type="molecule type" value="Genomic_DNA"/>
</dbReference>
<reference evidence="5 6" key="1">
    <citation type="submission" date="2017-03" db="EMBL/GenBank/DDBJ databases">
        <title>Comparative genomics of honeybee gut symbionts reveal geographically distinct and subgroup specific antibiotic resistance.</title>
        <authorList>
            <person name="Ludvigsen J."/>
            <person name="Porcellato D."/>
            <person name="Labee-Lund T.M."/>
            <person name="Amdam G.V."/>
            <person name="Rudi K."/>
        </authorList>
    </citation>
    <scope>NUCLEOTIDE SEQUENCE [LARGE SCALE GENOMIC DNA]</scope>
    <source>
        <strain evidence="3 6">A-7-12</strain>
        <strain evidence="4 5">A-9-12</strain>
    </source>
</reference>
<dbReference type="RefSeq" id="WP_086271381.1">
    <property type="nucleotide sequence ID" value="NZ_MZNE01000030.1"/>
</dbReference>
<evidence type="ECO:0000259" key="2">
    <source>
        <dbReference type="Pfam" id="PF13099"/>
    </source>
</evidence>
<dbReference type="EMBL" id="NART01000012">
    <property type="protein sequence ID" value="OTQ10806.1"/>
    <property type="molecule type" value="Genomic_DNA"/>
</dbReference>
<keyword evidence="1" id="KW-0812">Transmembrane</keyword>
<name>A0A242NKQ3_9GAMM</name>